<dbReference type="EMBL" id="RWJN01000341">
    <property type="protein sequence ID" value="TCD62843.1"/>
    <property type="molecule type" value="Genomic_DNA"/>
</dbReference>
<keyword evidence="3" id="KW-1185">Reference proteome</keyword>
<dbReference type="Proteomes" id="UP000292702">
    <property type="component" value="Unassembled WGS sequence"/>
</dbReference>
<accession>A0A4R0R8L4</accession>
<evidence type="ECO:0000313" key="3">
    <source>
        <dbReference type="Proteomes" id="UP000292702"/>
    </source>
</evidence>
<protein>
    <submittedName>
        <fullName evidence="2">Uncharacterized protein</fullName>
    </submittedName>
</protein>
<dbReference type="AlphaFoldDB" id="A0A4R0R8L4"/>
<gene>
    <name evidence="2" type="ORF">EIP91_006356</name>
</gene>
<proteinExistence type="predicted"/>
<dbReference type="STRING" id="92696.A0A4R0R8L4"/>
<dbReference type="OrthoDB" id="2800549at2759"/>
<evidence type="ECO:0000313" key="2">
    <source>
        <dbReference type="EMBL" id="TCD62843.1"/>
    </source>
</evidence>
<reference evidence="2 3" key="1">
    <citation type="submission" date="2018-11" db="EMBL/GenBank/DDBJ databases">
        <title>Genome assembly of Steccherinum ochraceum LE-BIN_3174, the white-rot fungus of the Steccherinaceae family (The Residual Polyporoid clade, Polyporales, Basidiomycota).</title>
        <authorList>
            <person name="Fedorova T.V."/>
            <person name="Glazunova O.A."/>
            <person name="Landesman E.O."/>
            <person name="Moiseenko K.V."/>
            <person name="Psurtseva N.V."/>
            <person name="Savinova O.S."/>
            <person name="Shakhova N.V."/>
            <person name="Tyazhelova T.V."/>
            <person name="Vasina D.V."/>
        </authorList>
    </citation>
    <scope>NUCLEOTIDE SEQUENCE [LARGE SCALE GENOMIC DNA]</scope>
    <source>
        <strain evidence="2 3">LE-BIN_3174</strain>
    </source>
</reference>
<name>A0A4R0R8L4_9APHY</name>
<organism evidence="2 3">
    <name type="scientific">Steccherinum ochraceum</name>
    <dbReference type="NCBI Taxonomy" id="92696"/>
    <lineage>
        <taxon>Eukaryota</taxon>
        <taxon>Fungi</taxon>
        <taxon>Dikarya</taxon>
        <taxon>Basidiomycota</taxon>
        <taxon>Agaricomycotina</taxon>
        <taxon>Agaricomycetes</taxon>
        <taxon>Polyporales</taxon>
        <taxon>Steccherinaceae</taxon>
        <taxon>Steccherinum</taxon>
    </lineage>
</organism>
<sequence length="154" mass="17058">MTAPSSSSLSPPRRTTRPSPQKDVFKPRFPIDPFASAKVREPWFIKSDLLPAQTRRDVVLVLGVPTTQELGPLLLSKHLAHSLLILASHDPPEIPHTTQPAVRILRLTERLDIQDAGAVRFVNVLEWAERVGRVWRKHGGVGAVELGEDEDGQA</sequence>
<feature type="compositionally biased region" description="Low complexity" evidence="1">
    <location>
        <begin position="1"/>
        <end position="19"/>
    </location>
</feature>
<feature type="region of interest" description="Disordered" evidence="1">
    <location>
        <begin position="1"/>
        <end position="28"/>
    </location>
</feature>
<evidence type="ECO:0000256" key="1">
    <source>
        <dbReference type="SAM" id="MobiDB-lite"/>
    </source>
</evidence>
<comment type="caution">
    <text evidence="2">The sequence shown here is derived from an EMBL/GenBank/DDBJ whole genome shotgun (WGS) entry which is preliminary data.</text>
</comment>